<dbReference type="InterPro" id="IPR038380">
    <property type="entry name" value="Ribosomal_bS21_sf"/>
</dbReference>
<evidence type="ECO:0000256" key="1">
    <source>
        <dbReference type="ARBA" id="ARBA00006640"/>
    </source>
</evidence>
<keyword evidence="3" id="KW-0687">Ribonucleoprotein</keyword>
<dbReference type="EMBL" id="LCKX01000028">
    <property type="protein sequence ID" value="KKU06596.1"/>
    <property type="molecule type" value="Genomic_DNA"/>
</dbReference>
<reference evidence="5 6" key="1">
    <citation type="journal article" date="2015" name="Nature">
        <title>rRNA introns, odd ribosomes, and small enigmatic genomes across a large radiation of phyla.</title>
        <authorList>
            <person name="Brown C.T."/>
            <person name="Hug L.A."/>
            <person name="Thomas B.C."/>
            <person name="Sharon I."/>
            <person name="Castelle C.J."/>
            <person name="Singh A."/>
            <person name="Wilkins M.J."/>
            <person name="Williams K.H."/>
            <person name="Banfield J.F."/>
        </authorList>
    </citation>
    <scope>NUCLEOTIDE SEQUENCE [LARGE SCALE GENOMIC DNA]</scope>
</reference>
<evidence type="ECO:0000256" key="3">
    <source>
        <dbReference type="ARBA" id="ARBA00023274"/>
    </source>
</evidence>
<dbReference type="GO" id="GO:1990904">
    <property type="term" value="C:ribonucleoprotein complex"/>
    <property type="evidence" value="ECO:0007669"/>
    <property type="project" value="UniProtKB-KW"/>
</dbReference>
<evidence type="ECO:0000256" key="4">
    <source>
        <dbReference type="ARBA" id="ARBA00035135"/>
    </source>
</evidence>
<comment type="caution">
    <text evidence="5">The sequence shown here is derived from an EMBL/GenBank/DDBJ whole genome shotgun (WGS) entry which is preliminary data.</text>
</comment>
<evidence type="ECO:0000256" key="2">
    <source>
        <dbReference type="ARBA" id="ARBA00022980"/>
    </source>
</evidence>
<dbReference type="GO" id="GO:0005840">
    <property type="term" value="C:ribosome"/>
    <property type="evidence" value="ECO:0007669"/>
    <property type="project" value="UniProtKB-KW"/>
</dbReference>
<protein>
    <recommendedName>
        <fullName evidence="4">Small ribosomal subunit protein bS21</fullName>
    </recommendedName>
</protein>
<dbReference type="GO" id="GO:0003735">
    <property type="term" value="F:structural constituent of ribosome"/>
    <property type="evidence" value="ECO:0007669"/>
    <property type="project" value="InterPro"/>
</dbReference>
<comment type="similarity">
    <text evidence="1">Belongs to the bacterial ribosomal protein bS21 family.</text>
</comment>
<dbReference type="Gene3D" id="1.20.5.1150">
    <property type="entry name" value="Ribosomal protein S8"/>
    <property type="match status" value="1"/>
</dbReference>
<evidence type="ECO:0000313" key="6">
    <source>
        <dbReference type="Proteomes" id="UP000033999"/>
    </source>
</evidence>
<dbReference type="NCBIfam" id="TIGR00030">
    <property type="entry name" value="S21p"/>
    <property type="match status" value="1"/>
</dbReference>
<dbReference type="Pfam" id="PF01165">
    <property type="entry name" value="Ribosomal_S21"/>
    <property type="match status" value="1"/>
</dbReference>
<keyword evidence="2 5" id="KW-0689">Ribosomal protein</keyword>
<dbReference type="GO" id="GO:0006412">
    <property type="term" value="P:translation"/>
    <property type="evidence" value="ECO:0007669"/>
    <property type="project" value="InterPro"/>
</dbReference>
<accession>A0A0G1ME81</accession>
<name>A0A0G1ME81_9BACT</name>
<evidence type="ECO:0000313" key="5">
    <source>
        <dbReference type="EMBL" id="KKU06596.1"/>
    </source>
</evidence>
<proteinExistence type="inferred from homology"/>
<dbReference type="AlphaFoldDB" id="A0A0G1ME81"/>
<sequence length="64" mass="7970">MPTVVKLEKDEDSRSLISRFRKLMLREQIVEEARERRFYKKPSEIRKEKMAARKREREYRARQS</sequence>
<dbReference type="InterPro" id="IPR001911">
    <property type="entry name" value="Ribosomal_bS21"/>
</dbReference>
<gene>
    <name evidence="5" type="ORF">UX10_C0028G0024</name>
</gene>
<dbReference type="Proteomes" id="UP000033999">
    <property type="component" value="Unassembled WGS sequence"/>
</dbReference>
<organism evidence="5 6">
    <name type="scientific">Candidatus Magasanikbacteria bacterium GW2011_GWA2_45_39</name>
    <dbReference type="NCBI Taxonomy" id="1619041"/>
    <lineage>
        <taxon>Bacteria</taxon>
        <taxon>Candidatus Magasanikiibacteriota</taxon>
    </lineage>
</organism>